<comment type="caution">
    <text evidence="1">The sequence shown here is derived from an EMBL/GenBank/DDBJ whole genome shotgun (WGS) entry which is preliminary data.</text>
</comment>
<accession>A0A8X6UVR0</accession>
<gene>
    <name evidence="1" type="ORF">NPIL_283281</name>
</gene>
<name>A0A8X6UVR0_NEPPI</name>
<sequence>METMTVGQLGQEMAIVQKVPDLWTSLLMLNAHRALALLANSRQWADLMLDQ</sequence>
<dbReference type="EMBL" id="BMAW01086814">
    <property type="protein sequence ID" value="GFU48892.1"/>
    <property type="molecule type" value="Genomic_DNA"/>
</dbReference>
<reference evidence="1" key="1">
    <citation type="submission" date="2020-08" db="EMBL/GenBank/DDBJ databases">
        <title>Multicomponent nature underlies the extraordinary mechanical properties of spider dragline silk.</title>
        <authorList>
            <person name="Kono N."/>
            <person name="Nakamura H."/>
            <person name="Mori M."/>
            <person name="Yoshida Y."/>
            <person name="Ohtoshi R."/>
            <person name="Malay A.D."/>
            <person name="Moran D.A.P."/>
            <person name="Tomita M."/>
            <person name="Numata K."/>
            <person name="Arakawa K."/>
        </authorList>
    </citation>
    <scope>NUCLEOTIDE SEQUENCE</scope>
</reference>
<evidence type="ECO:0000313" key="2">
    <source>
        <dbReference type="Proteomes" id="UP000887013"/>
    </source>
</evidence>
<feature type="non-terminal residue" evidence="1">
    <location>
        <position position="51"/>
    </location>
</feature>
<protein>
    <submittedName>
        <fullName evidence="1">Uncharacterized protein</fullName>
    </submittedName>
</protein>
<keyword evidence="2" id="KW-1185">Reference proteome</keyword>
<proteinExistence type="predicted"/>
<evidence type="ECO:0000313" key="1">
    <source>
        <dbReference type="EMBL" id="GFU48892.1"/>
    </source>
</evidence>
<organism evidence="1 2">
    <name type="scientific">Nephila pilipes</name>
    <name type="common">Giant wood spider</name>
    <name type="synonym">Nephila maculata</name>
    <dbReference type="NCBI Taxonomy" id="299642"/>
    <lineage>
        <taxon>Eukaryota</taxon>
        <taxon>Metazoa</taxon>
        <taxon>Ecdysozoa</taxon>
        <taxon>Arthropoda</taxon>
        <taxon>Chelicerata</taxon>
        <taxon>Arachnida</taxon>
        <taxon>Araneae</taxon>
        <taxon>Araneomorphae</taxon>
        <taxon>Entelegynae</taxon>
        <taxon>Araneoidea</taxon>
        <taxon>Nephilidae</taxon>
        <taxon>Nephila</taxon>
    </lineage>
</organism>
<dbReference type="AlphaFoldDB" id="A0A8X6UVR0"/>
<dbReference type="Proteomes" id="UP000887013">
    <property type="component" value="Unassembled WGS sequence"/>
</dbReference>